<dbReference type="RefSeq" id="XP_001589706.1">
    <property type="nucleotide sequence ID" value="XM_001589656.1"/>
</dbReference>
<name>A7EVR9_SCLS1</name>
<dbReference type="KEGG" id="ssl:SS1G_09428"/>
<proteinExistence type="predicted"/>
<gene>
    <name evidence="1" type="ORF">SS1G_09428</name>
</gene>
<evidence type="ECO:0000313" key="2">
    <source>
        <dbReference type="Proteomes" id="UP000001312"/>
    </source>
</evidence>
<dbReference type="HOGENOM" id="CLU_2334913_0_0_1"/>
<organism evidence="1 2">
    <name type="scientific">Sclerotinia sclerotiorum (strain ATCC 18683 / 1980 / Ss-1)</name>
    <name type="common">White mold</name>
    <name type="synonym">Whetzelinia sclerotiorum</name>
    <dbReference type="NCBI Taxonomy" id="665079"/>
    <lineage>
        <taxon>Eukaryota</taxon>
        <taxon>Fungi</taxon>
        <taxon>Dikarya</taxon>
        <taxon>Ascomycota</taxon>
        <taxon>Pezizomycotina</taxon>
        <taxon>Leotiomycetes</taxon>
        <taxon>Helotiales</taxon>
        <taxon>Sclerotiniaceae</taxon>
        <taxon>Sclerotinia</taxon>
    </lineage>
</organism>
<reference evidence="2" key="1">
    <citation type="journal article" date="2011" name="PLoS Genet.">
        <title>Genomic analysis of the necrotrophic fungal pathogens Sclerotinia sclerotiorum and Botrytis cinerea.</title>
        <authorList>
            <person name="Amselem J."/>
            <person name="Cuomo C.A."/>
            <person name="van Kan J.A."/>
            <person name="Viaud M."/>
            <person name="Benito E.P."/>
            <person name="Couloux A."/>
            <person name="Coutinho P.M."/>
            <person name="de Vries R.P."/>
            <person name="Dyer P.S."/>
            <person name="Fillinger S."/>
            <person name="Fournier E."/>
            <person name="Gout L."/>
            <person name="Hahn M."/>
            <person name="Kohn L."/>
            <person name="Lapalu N."/>
            <person name="Plummer K.M."/>
            <person name="Pradier J.M."/>
            <person name="Quevillon E."/>
            <person name="Sharon A."/>
            <person name="Simon A."/>
            <person name="ten Have A."/>
            <person name="Tudzynski B."/>
            <person name="Tudzynski P."/>
            <person name="Wincker P."/>
            <person name="Andrew M."/>
            <person name="Anthouard V."/>
            <person name="Beever R.E."/>
            <person name="Beffa R."/>
            <person name="Benoit I."/>
            <person name="Bouzid O."/>
            <person name="Brault B."/>
            <person name="Chen Z."/>
            <person name="Choquer M."/>
            <person name="Collemare J."/>
            <person name="Cotton P."/>
            <person name="Danchin E.G."/>
            <person name="Da Silva C."/>
            <person name="Gautier A."/>
            <person name="Giraud C."/>
            <person name="Giraud T."/>
            <person name="Gonzalez C."/>
            <person name="Grossetete S."/>
            <person name="Guldener U."/>
            <person name="Henrissat B."/>
            <person name="Howlett B.J."/>
            <person name="Kodira C."/>
            <person name="Kretschmer M."/>
            <person name="Lappartient A."/>
            <person name="Leroch M."/>
            <person name="Levis C."/>
            <person name="Mauceli E."/>
            <person name="Neuveglise C."/>
            <person name="Oeser B."/>
            <person name="Pearson M."/>
            <person name="Poulain J."/>
            <person name="Poussereau N."/>
            <person name="Quesneville H."/>
            <person name="Rascle C."/>
            <person name="Schumacher J."/>
            <person name="Segurens B."/>
            <person name="Sexton A."/>
            <person name="Silva E."/>
            <person name="Sirven C."/>
            <person name="Soanes D.M."/>
            <person name="Talbot N.J."/>
            <person name="Templeton M."/>
            <person name="Yandava C."/>
            <person name="Yarden O."/>
            <person name="Zeng Q."/>
            <person name="Rollins J.A."/>
            <person name="Lebrun M.H."/>
            <person name="Dickman M."/>
        </authorList>
    </citation>
    <scope>NUCLEOTIDE SEQUENCE [LARGE SCALE GENOMIC DNA]</scope>
    <source>
        <strain evidence="2">ATCC 18683 / 1980 / Ss-1</strain>
    </source>
</reference>
<protein>
    <submittedName>
        <fullName evidence="1">Uncharacterized protein</fullName>
    </submittedName>
</protein>
<evidence type="ECO:0000313" key="1">
    <source>
        <dbReference type="EMBL" id="EDN93561.1"/>
    </source>
</evidence>
<dbReference type="EMBL" id="CH476633">
    <property type="protein sequence ID" value="EDN93561.1"/>
    <property type="molecule type" value="Genomic_DNA"/>
</dbReference>
<dbReference type="InParanoid" id="A7EVR9"/>
<dbReference type="Proteomes" id="UP000001312">
    <property type="component" value="Unassembled WGS sequence"/>
</dbReference>
<sequence length="98" mass="10925">MSINMENDMDNEAETIGAELKYLINKRTTKRIVYYSSIESVSVITVPISINPTSGISKSKRQTSGEYPKLFGDIDSISLSFEQEEDNDYFIGVSACSL</sequence>
<accession>A7EVR9</accession>
<dbReference type="GeneID" id="5485843"/>
<keyword evidence="2" id="KW-1185">Reference proteome</keyword>
<dbReference type="AlphaFoldDB" id="A7EVR9"/>